<dbReference type="AlphaFoldDB" id="A0A512BYR3"/>
<feature type="region of interest" description="Disordered" evidence="1">
    <location>
        <begin position="1"/>
        <end position="91"/>
    </location>
</feature>
<evidence type="ECO:0000256" key="1">
    <source>
        <dbReference type="SAM" id="MobiDB-lite"/>
    </source>
</evidence>
<reference evidence="2 3" key="1">
    <citation type="submission" date="2019-07" db="EMBL/GenBank/DDBJ databases">
        <title>Whole genome shotgun sequence of Microvirga aerophila NBRC 106136.</title>
        <authorList>
            <person name="Hosoyama A."/>
            <person name="Uohara A."/>
            <person name="Ohji S."/>
            <person name="Ichikawa N."/>
        </authorList>
    </citation>
    <scope>NUCLEOTIDE SEQUENCE [LARGE SCALE GENOMIC DNA]</scope>
    <source>
        <strain evidence="2 3">NBRC 106136</strain>
    </source>
</reference>
<dbReference type="RefSeq" id="WP_114188707.1">
    <property type="nucleotide sequence ID" value="NZ_BJYU01000087.1"/>
</dbReference>
<dbReference type="Proteomes" id="UP000321085">
    <property type="component" value="Unassembled WGS sequence"/>
</dbReference>
<proteinExistence type="predicted"/>
<gene>
    <name evidence="2" type="ORF">MAE02_47850</name>
</gene>
<protein>
    <submittedName>
        <fullName evidence="2">Uncharacterized protein</fullName>
    </submittedName>
</protein>
<comment type="caution">
    <text evidence="2">The sequence shown here is derived from an EMBL/GenBank/DDBJ whole genome shotgun (WGS) entry which is preliminary data.</text>
</comment>
<evidence type="ECO:0000313" key="2">
    <source>
        <dbReference type="EMBL" id="GEO17089.1"/>
    </source>
</evidence>
<evidence type="ECO:0000313" key="3">
    <source>
        <dbReference type="Proteomes" id="UP000321085"/>
    </source>
</evidence>
<feature type="compositionally biased region" description="Polar residues" evidence="1">
    <location>
        <begin position="1"/>
        <end position="15"/>
    </location>
</feature>
<organism evidence="2 3">
    <name type="scientific">Microvirga aerophila</name>
    <dbReference type="NCBI Taxonomy" id="670291"/>
    <lineage>
        <taxon>Bacteria</taxon>
        <taxon>Pseudomonadati</taxon>
        <taxon>Pseudomonadota</taxon>
        <taxon>Alphaproteobacteria</taxon>
        <taxon>Hyphomicrobiales</taxon>
        <taxon>Methylobacteriaceae</taxon>
        <taxon>Microvirga</taxon>
    </lineage>
</organism>
<name>A0A512BYR3_9HYPH</name>
<feature type="compositionally biased region" description="Basic and acidic residues" evidence="1">
    <location>
        <begin position="16"/>
        <end position="33"/>
    </location>
</feature>
<dbReference type="EMBL" id="BJYU01000087">
    <property type="protein sequence ID" value="GEO17089.1"/>
    <property type="molecule type" value="Genomic_DNA"/>
</dbReference>
<dbReference type="OrthoDB" id="8020839at2"/>
<accession>A0A512BYR3</accession>
<sequence>MGHASYGNNSEQDPTTAEKPDPNAASKKPEAGQDRPGAGLGGSKDRGGQAAQDLPAAGPHADPDLTNESATPGAGTLPEPGETDDTDATSG</sequence>
<keyword evidence="3" id="KW-1185">Reference proteome</keyword>
<feature type="compositionally biased region" description="Acidic residues" evidence="1">
    <location>
        <begin position="81"/>
        <end position="91"/>
    </location>
</feature>